<dbReference type="SUPFAM" id="SSF53300">
    <property type="entry name" value="vWA-like"/>
    <property type="match status" value="1"/>
</dbReference>
<dbReference type="CDD" id="cd00198">
    <property type="entry name" value="vWFA"/>
    <property type="match status" value="1"/>
</dbReference>
<keyword evidence="1" id="KW-1133">Transmembrane helix</keyword>
<dbReference type="OrthoDB" id="9819509at2"/>
<gene>
    <name evidence="3" type="ORF">MAMC_00480</name>
</gene>
<comment type="caution">
    <text evidence="3">The sequence shown here is derived from an EMBL/GenBank/DDBJ whole genome shotgun (WGS) entry which is preliminary data.</text>
</comment>
<feature type="transmembrane region" description="Helical" evidence="1">
    <location>
        <begin position="58"/>
        <end position="76"/>
    </location>
</feature>
<dbReference type="Gene3D" id="3.40.50.410">
    <property type="entry name" value="von Willebrand factor, type A domain"/>
    <property type="match status" value="1"/>
</dbReference>
<dbReference type="InterPro" id="IPR002035">
    <property type="entry name" value="VWF_A"/>
</dbReference>
<evidence type="ECO:0000313" key="4">
    <source>
        <dbReference type="Proteomes" id="UP000381693"/>
    </source>
</evidence>
<evidence type="ECO:0000256" key="1">
    <source>
        <dbReference type="SAM" id="Phobius"/>
    </source>
</evidence>
<protein>
    <recommendedName>
        <fullName evidence="2">VWFA domain-containing protein</fullName>
    </recommendedName>
</protein>
<name>A0A5E6MA73_9BACT</name>
<evidence type="ECO:0000313" key="3">
    <source>
        <dbReference type="EMBL" id="VVM05248.1"/>
    </source>
</evidence>
<feature type="domain" description="VWFA" evidence="2">
    <location>
        <begin position="93"/>
        <end position="275"/>
    </location>
</feature>
<proteinExistence type="predicted"/>
<evidence type="ECO:0000259" key="2">
    <source>
        <dbReference type="PROSITE" id="PS50234"/>
    </source>
</evidence>
<dbReference type="AlphaFoldDB" id="A0A5E6MA73"/>
<organism evidence="3 4">
    <name type="scientific">Methylacidimicrobium cyclopophantes</name>
    <dbReference type="NCBI Taxonomy" id="1041766"/>
    <lineage>
        <taxon>Bacteria</taxon>
        <taxon>Pseudomonadati</taxon>
        <taxon>Verrucomicrobiota</taxon>
        <taxon>Methylacidimicrobium</taxon>
    </lineage>
</organism>
<dbReference type="Proteomes" id="UP000381693">
    <property type="component" value="Unassembled WGS sequence"/>
</dbReference>
<keyword evidence="4" id="KW-1185">Reference proteome</keyword>
<dbReference type="EMBL" id="CABFUZ020000082">
    <property type="protein sequence ID" value="VVM05248.1"/>
    <property type="molecule type" value="Genomic_DNA"/>
</dbReference>
<keyword evidence="1" id="KW-0472">Membrane</keyword>
<reference evidence="3" key="1">
    <citation type="submission" date="2019-09" db="EMBL/GenBank/DDBJ databases">
        <authorList>
            <person name="Cremers G."/>
        </authorList>
    </citation>
    <scope>NUCLEOTIDE SEQUENCE [LARGE SCALE GENOMIC DNA]</scope>
    <source>
        <strain evidence="3">3B</strain>
    </source>
</reference>
<dbReference type="PROSITE" id="PS50234">
    <property type="entry name" value="VWFA"/>
    <property type="match status" value="1"/>
</dbReference>
<keyword evidence="1" id="KW-0812">Transmembrane</keyword>
<dbReference type="RefSeq" id="WP_142524582.1">
    <property type="nucleotide sequence ID" value="NZ_CABFUZ020000082.1"/>
</dbReference>
<accession>A0A5E6MA73</accession>
<sequence>MGWYLAALLGPMALWLGLWRQSRARAAAWTSHTGLALYREALLVLPRRCRARWMLEDLLPLLFLFAAWAAFLSAAWRIGARRELAPASDWQRRLVLVDDLSGSMQGKKEESLRRANLRFLAASRVPEGRRIRFGLIEFSGSAAVRLPLVPLGRSGDEGELRDRLERIVQSVSTKDPGMGMGTELGMGIWAGLEAIVRSGRWEDAALLRRWRAEREALERGSAMSDERALRESFGDHADAAIVAFTDGMVRNESLPAARVLELARALHVRTYCLSVEDLPAEVAANAYRTMTRIDPENEESFQGLYEEIARKETRPRLEWKVAERSPWEGPFFGFACGALVGFAWFRNRAIARGP</sequence>
<dbReference type="InterPro" id="IPR036465">
    <property type="entry name" value="vWFA_dom_sf"/>
</dbReference>